<evidence type="ECO:0000313" key="2">
    <source>
        <dbReference type="EMBL" id="KAG5261096.1"/>
    </source>
</evidence>
<dbReference type="GO" id="GO:0005829">
    <property type="term" value="C:cytosol"/>
    <property type="evidence" value="ECO:0007669"/>
    <property type="project" value="TreeGrafter"/>
</dbReference>
<dbReference type="PANTHER" id="PTHR23101:SF127">
    <property type="entry name" value="RAS AND RAB INTERACTOR 1-RELATED"/>
    <property type="match status" value="1"/>
</dbReference>
<comment type="caution">
    <text evidence="2">The sequence shown here is derived from an EMBL/GenBank/DDBJ whole genome shotgun (WGS) entry which is preliminary data.</text>
</comment>
<dbReference type="AlphaFoldDB" id="A0AAV6FHI7"/>
<sequence length="256" mass="28152">MGLLDASGISRARRKLTLMARTHSPIDKVLLLLQVCKRVYQSLDTQPEQEVTSEHFLPALAYVLVCCNMPLLLLEVQYMMELLEPSWLTGEGGYYLTSAYASLCLIQSRPQAPPTGGMTSEAQEKLREWSRRRGQENITHAPSNQNQRLVRVLYQEGGQSVVRTLQWVDGEPASSLALSCATAFAVGQPHCYGLFCRAAGGEMKPLPPHALIHEAHAHSIGSLPSLSYLRVDHDTGKVRRLTRGGAVDLGGSVCEE</sequence>
<dbReference type="SUPFAM" id="SSF109993">
    <property type="entry name" value="VPS9 domain"/>
    <property type="match status" value="1"/>
</dbReference>
<dbReference type="GO" id="GO:0016192">
    <property type="term" value="P:vesicle-mediated transport"/>
    <property type="evidence" value="ECO:0007669"/>
    <property type="project" value="InterPro"/>
</dbReference>
<dbReference type="GO" id="GO:0030139">
    <property type="term" value="C:endocytic vesicle"/>
    <property type="evidence" value="ECO:0007669"/>
    <property type="project" value="TreeGrafter"/>
</dbReference>
<organism evidence="2 3">
    <name type="scientific">Alosa alosa</name>
    <name type="common">allis shad</name>
    <dbReference type="NCBI Taxonomy" id="278164"/>
    <lineage>
        <taxon>Eukaryota</taxon>
        <taxon>Metazoa</taxon>
        <taxon>Chordata</taxon>
        <taxon>Craniata</taxon>
        <taxon>Vertebrata</taxon>
        <taxon>Euteleostomi</taxon>
        <taxon>Actinopterygii</taxon>
        <taxon>Neopterygii</taxon>
        <taxon>Teleostei</taxon>
        <taxon>Clupei</taxon>
        <taxon>Clupeiformes</taxon>
        <taxon>Clupeoidei</taxon>
        <taxon>Clupeidae</taxon>
        <taxon>Alosa</taxon>
    </lineage>
</organism>
<dbReference type="PANTHER" id="PTHR23101">
    <property type="entry name" value="RAB GDP/GTP EXCHANGE FACTOR"/>
    <property type="match status" value="1"/>
</dbReference>
<dbReference type="GO" id="GO:0005085">
    <property type="term" value="F:guanyl-nucleotide exchange factor activity"/>
    <property type="evidence" value="ECO:0007669"/>
    <property type="project" value="InterPro"/>
</dbReference>
<dbReference type="InterPro" id="IPR003123">
    <property type="entry name" value="VPS9"/>
</dbReference>
<dbReference type="Gene3D" id="1.20.1050.80">
    <property type="entry name" value="VPS9 domain"/>
    <property type="match status" value="1"/>
</dbReference>
<dbReference type="InterPro" id="IPR045046">
    <property type="entry name" value="Vps9-like"/>
</dbReference>
<keyword evidence="3" id="KW-1185">Reference proteome</keyword>
<proteinExistence type="predicted"/>
<evidence type="ECO:0000313" key="3">
    <source>
        <dbReference type="Proteomes" id="UP000823561"/>
    </source>
</evidence>
<feature type="domain" description="VPS9" evidence="1">
    <location>
        <begin position="1"/>
        <end position="115"/>
    </location>
</feature>
<protein>
    <recommendedName>
        <fullName evidence="1">VPS9 domain-containing protein</fullName>
    </recommendedName>
</protein>
<dbReference type="SMART" id="SM00167">
    <property type="entry name" value="VPS9"/>
    <property type="match status" value="1"/>
</dbReference>
<dbReference type="InterPro" id="IPR037191">
    <property type="entry name" value="VPS9_dom_sf"/>
</dbReference>
<dbReference type="Pfam" id="PF02204">
    <property type="entry name" value="VPS9"/>
    <property type="match status" value="1"/>
</dbReference>
<evidence type="ECO:0000259" key="1">
    <source>
        <dbReference type="PROSITE" id="PS51205"/>
    </source>
</evidence>
<dbReference type="PROSITE" id="PS51205">
    <property type="entry name" value="VPS9"/>
    <property type="match status" value="1"/>
</dbReference>
<gene>
    <name evidence="2" type="ORF">AALO_G00299990</name>
</gene>
<dbReference type="GO" id="GO:0031267">
    <property type="term" value="F:small GTPase binding"/>
    <property type="evidence" value="ECO:0007669"/>
    <property type="project" value="TreeGrafter"/>
</dbReference>
<dbReference type="Proteomes" id="UP000823561">
    <property type="component" value="Chromosome 24"/>
</dbReference>
<name>A0AAV6FHI7_9TELE</name>
<accession>A0AAV6FHI7</accession>
<reference evidence="2" key="1">
    <citation type="submission" date="2020-10" db="EMBL/GenBank/DDBJ databases">
        <title>Chromosome-scale genome assembly of the Allis shad, Alosa alosa.</title>
        <authorList>
            <person name="Margot Z."/>
            <person name="Christophe K."/>
            <person name="Cabau C."/>
            <person name="Louis A."/>
            <person name="Berthelot C."/>
            <person name="Parey E."/>
            <person name="Roest Crollius H."/>
            <person name="Montfort J."/>
            <person name="Robinson-Rechavi M."/>
            <person name="Bucao C."/>
            <person name="Bouchez O."/>
            <person name="Gislard M."/>
            <person name="Lluch J."/>
            <person name="Milhes M."/>
            <person name="Lampietro C."/>
            <person name="Lopez Roques C."/>
            <person name="Donnadieu C."/>
            <person name="Braasch I."/>
            <person name="Desvignes T."/>
            <person name="Postlethwait J."/>
            <person name="Bobe J."/>
            <person name="Guiguen Y."/>
        </authorList>
    </citation>
    <scope>NUCLEOTIDE SEQUENCE</scope>
    <source>
        <strain evidence="2">M-15738</strain>
        <tissue evidence="2">Blood</tissue>
    </source>
</reference>
<dbReference type="EMBL" id="JADWDJ010000024">
    <property type="protein sequence ID" value="KAG5261096.1"/>
    <property type="molecule type" value="Genomic_DNA"/>
</dbReference>